<dbReference type="STRING" id="383855.M2YIS3"/>
<dbReference type="InterPro" id="IPR050173">
    <property type="entry name" value="ABC_transporter_C-like"/>
</dbReference>
<gene>
    <name evidence="6" type="ORF">MYCFIDRAFT_44825</name>
</gene>
<dbReference type="RefSeq" id="XP_007931266.1">
    <property type="nucleotide sequence ID" value="XM_007933075.1"/>
</dbReference>
<dbReference type="InterPro" id="IPR003439">
    <property type="entry name" value="ABC_transporter-like_ATP-bd"/>
</dbReference>
<evidence type="ECO:0000313" key="7">
    <source>
        <dbReference type="Proteomes" id="UP000016932"/>
    </source>
</evidence>
<feature type="non-terminal residue" evidence="6">
    <location>
        <position position="204"/>
    </location>
</feature>
<dbReference type="OrthoDB" id="6500128at2759"/>
<dbReference type="AlphaFoldDB" id="M2YIS3"/>
<organism evidence="6 7">
    <name type="scientific">Pseudocercospora fijiensis (strain CIRAD86)</name>
    <name type="common">Black leaf streak disease fungus</name>
    <name type="synonym">Mycosphaerella fijiensis</name>
    <dbReference type="NCBI Taxonomy" id="383855"/>
    <lineage>
        <taxon>Eukaryota</taxon>
        <taxon>Fungi</taxon>
        <taxon>Dikarya</taxon>
        <taxon>Ascomycota</taxon>
        <taxon>Pezizomycotina</taxon>
        <taxon>Dothideomycetes</taxon>
        <taxon>Dothideomycetidae</taxon>
        <taxon>Mycosphaerellales</taxon>
        <taxon>Mycosphaerellaceae</taxon>
        <taxon>Pseudocercospora</taxon>
    </lineage>
</organism>
<sequence>TITIPTGSRAAFVSRTGSSKRTVIAALTGIGDVVSSRISIDGINTTSVGSKLLRNKIAFMPQEAAVLSGTLRYNLDPFGEHDDADLWRRVKGVESSKPTLHLDLDTPPITSEGANLSSGPRSLISLARALVKDAAILVLDEATASMDAELDHRVQQILRTNLQGKTSIVVAHRLDSVVGSSDLICVMDEGSGLFHTLCSNAGNG</sequence>
<keyword evidence="3" id="KW-0547">Nucleotide-binding</keyword>
<dbReference type="GO" id="GO:0042626">
    <property type="term" value="F:ATPase-coupled transmembrane transporter activity"/>
    <property type="evidence" value="ECO:0007669"/>
    <property type="project" value="TreeGrafter"/>
</dbReference>
<dbReference type="PANTHER" id="PTHR24223">
    <property type="entry name" value="ATP-BINDING CASSETTE SUB-FAMILY C"/>
    <property type="match status" value="1"/>
</dbReference>
<dbReference type="VEuPathDB" id="FungiDB:MYCFIDRAFT_44825"/>
<dbReference type="eggNOG" id="KOG0054">
    <property type="taxonomic scope" value="Eukaryota"/>
</dbReference>
<evidence type="ECO:0000256" key="4">
    <source>
        <dbReference type="ARBA" id="ARBA00022840"/>
    </source>
</evidence>
<dbReference type="Gene3D" id="3.40.50.300">
    <property type="entry name" value="P-loop containing nucleotide triphosphate hydrolases"/>
    <property type="match status" value="1"/>
</dbReference>
<evidence type="ECO:0000256" key="3">
    <source>
        <dbReference type="ARBA" id="ARBA00022741"/>
    </source>
</evidence>
<name>M2YIS3_PSEFD</name>
<protein>
    <recommendedName>
        <fullName evidence="5">ABC transporter domain-containing protein</fullName>
    </recommendedName>
</protein>
<dbReference type="HOGENOM" id="CLU_000604_1_9_1"/>
<comment type="subcellular location">
    <subcellularLocation>
        <location evidence="1">Membrane</location>
        <topology evidence="1">Multi-pass membrane protein</topology>
    </subcellularLocation>
</comment>
<dbReference type="GO" id="GO:0005524">
    <property type="term" value="F:ATP binding"/>
    <property type="evidence" value="ECO:0007669"/>
    <property type="project" value="UniProtKB-KW"/>
</dbReference>
<feature type="domain" description="ABC transporter" evidence="5">
    <location>
        <begin position="1"/>
        <end position="201"/>
    </location>
</feature>
<keyword evidence="4" id="KW-0067">ATP-binding</keyword>
<dbReference type="SUPFAM" id="SSF52540">
    <property type="entry name" value="P-loop containing nucleoside triphosphate hydrolases"/>
    <property type="match status" value="1"/>
</dbReference>
<evidence type="ECO:0000313" key="6">
    <source>
        <dbReference type="EMBL" id="EME77660.1"/>
    </source>
</evidence>
<dbReference type="GO" id="GO:0016020">
    <property type="term" value="C:membrane"/>
    <property type="evidence" value="ECO:0007669"/>
    <property type="project" value="UniProtKB-SubCell"/>
</dbReference>
<dbReference type="GeneID" id="19339604"/>
<dbReference type="PANTHER" id="PTHR24223:SF456">
    <property type="entry name" value="MULTIDRUG RESISTANCE-ASSOCIATED PROTEIN LETHAL(2)03659"/>
    <property type="match status" value="1"/>
</dbReference>
<keyword evidence="7" id="KW-1185">Reference proteome</keyword>
<dbReference type="PROSITE" id="PS50893">
    <property type="entry name" value="ABC_TRANSPORTER_2"/>
    <property type="match status" value="1"/>
</dbReference>
<dbReference type="Proteomes" id="UP000016932">
    <property type="component" value="Unassembled WGS sequence"/>
</dbReference>
<dbReference type="EMBL" id="KB446564">
    <property type="protein sequence ID" value="EME77660.1"/>
    <property type="molecule type" value="Genomic_DNA"/>
</dbReference>
<comment type="similarity">
    <text evidence="2">Belongs to the ABC transporter superfamily. ABCC family. Conjugate transporter (TC 3.A.1.208) subfamily.</text>
</comment>
<evidence type="ECO:0000259" key="5">
    <source>
        <dbReference type="PROSITE" id="PS50893"/>
    </source>
</evidence>
<dbReference type="GO" id="GO:0016887">
    <property type="term" value="F:ATP hydrolysis activity"/>
    <property type="evidence" value="ECO:0007669"/>
    <property type="project" value="InterPro"/>
</dbReference>
<dbReference type="Pfam" id="PF00005">
    <property type="entry name" value="ABC_tran"/>
    <property type="match status" value="1"/>
</dbReference>
<evidence type="ECO:0000256" key="1">
    <source>
        <dbReference type="ARBA" id="ARBA00004141"/>
    </source>
</evidence>
<accession>M2YIS3</accession>
<dbReference type="KEGG" id="pfj:MYCFIDRAFT_44825"/>
<proteinExistence type="inferred from homology"/>
<evidence type="ECO:0000256" key="2">
    <source>
        <dbReference type="ARBA" id="ARBA00009726"/>
    </source>
</evidence>
<reference evidence="6 7" key="1">
    <citation type="journal article" date="2012" name="PLoS Pathog.">
        <title>Diverse lifestyles and strategies of plant pathogenesis encoded in the genomes of eighteen Dothideomycetes fungi.</title>
        <authorList>
            <person name="Ohm R.A."/>
            <person name="Feau N."/>
            <person name="Henrissat B."/>
            <person name="Schoch C.L."/>
            <person name="Horwitz B.A."/>
            <person name="Barry K.W."/>
            <person name="Condon B.J."/>
            <person name="Copeland A.C."/>
            <person name="Dhillon B."/>
            <person name="Glaser F."/>
            <person name="Hesse C.N."/>
            <person name="Kosti I."/>
            <person name="LaButti K."/>
            <person name="Lindquist E.A."/>
            <person name="Lucas S."/>
            <person name="Salamov A.A."/>
            <person name="Bradshaw R.E."/>
            <person name="Ciuffetti L."/>
            <person name="Hamelin R.C."/>
            <person name="Kema G.H.J."/>
            <person name="Lawrence C."/>
            <person name="Scott J.A."/>
            <person name="Spatafora J.W."/>
            <person name="Turgeon B.G."/>
            <person name="de Wit P.J.G.M."/>
            <person name="Zhong S."/>
            <person name="Goodwin S.B."/>
            <person name="Grigoriev I.V."/>
        </authorList>
    </citation>
    <scope>NUCLEOTIDE SEQUENCE [LARGE SCALE GENOMIC DNA]</scope>
    <source>
        <strain evidence="6 7">CIRAD86</strain>
    </source>
</reference>
<dbReference type="InterPro" id="IPR027417">
    <property type="entry name" value="P-loop_NTPase"/>
</dbReference>